<evidence type="ECO:0000256" key="1">
    <source>
        <dbReference type="ARBA" id="ARBA00004382"/>
    </source>
</evidence>
<dbReference type="InterPro" id="IPR027304">
    <property type="entry name" value="Trigger_fact/SurA_dom_sf"/>
</dbReference>
<name>A0AA41UQ59_9BACT</name>
<reference evidence="13" key="1">
    <citation type="submission" date="2022-04" db="EMBL/GenBank/DDBJ databases">
        <title>Desulfatitalea alkaliphila sp. nov., a novel anaerobic sulfate-reducing bacterium isolated from terrestrial mud volcano, Taman Peninsula, Russia.</title>
        <authorList>
            <person name="Khomyakova M.A."/>
            <person name="Merkel A.Y."/>
            <person name="Slobodkin A.I."/>
        </authorList>
    </citation>
    <scope>NUCLEOTIDE SEQUENCE</scope>
    <source>
        <strain evidence="13">M08but</strain>
    </source>
</reference>
<dbReference type="PANTHER" id="PTHR47529:SF1">
    <property type="entry name" value="PERIPLASMIC CHAPERONE PPID"/>
    <property type="match status" value="1"/>
</dbReference>
<proteinExistence type="inferred from homology"/>
<dbReference type="PROSITE" id="PS50198">
    <property type="entry name" value="PPIC_PPIASE_2"/>
    <property type="match status" value="1"/>
</dbReference>
<keyword evidence="14" id="KW-1185">Reference proteome</keyword>
<evidence type="ECO:0000256" key="4">
    <source>
        <dbReference type="ARBA" id="ARBA00022692"/>
    </source>
</evidence>
<evidence type="ECO:0000256" key="9">
    <source>
        <dbReference type="ARBA" id="ARBA00040743"/>
    </source>
</evidence>
<dbReference type="SUPFAM" id="SSF54534">
    <property type="entry name" value="FKBP-like"/>
    <property type="match status" value="2"/>
</dbReference>
<keyword evidence="2" id="KW-1003">Cell membrane</keyword>
<gene>
    <name evidence="13" type="ORF">MRX98_10935</name>
</gene>
<keyword evidence="3" id="KW-0997">Cell inner membrane</keyword>
<evidence type="ECO:0000256" key="8">
    <source>
        <dbReference type="ARBA" id="ARBA00038408"/>
    </source>
</evidence>
<dbReference type="Gene3D" id="3.10.50.40">
    <property type="match status" value="3"/>
</dbReference>
<keyword evidence="7" id="KW-0143">Chaperone</keyword>
<dbReference type="InterPro" id="IPR046357">
    <property type="entry name" value="PPIase_dom_sf"/>
</dbReference>
<feature type="domain" description="PpiC" evidence="12">
    <location>
        <begin position="263"/>
        <end position="365"/>
    </location>
</feature>
<accession>A0AA41UQ59</accession>
<keyword evidence="11" id="KW-0697">Rotamase</keyword>
<evidence type="ECO:0000256" key="5">
    <source>
        <dbReference type="ARBA" id="ARBA00022989"/>
    </source>
</evidence>
<keyword evidence="5" id="KW-1133">Transmembrane helix</keyword>
<organism evidence="13 14">
    <name type="scientific">Desulfatitalea alkaliphila</name>
    <dbReference type="NCBI Taxonomy" id="2929485"/>
    <lineage>
        <taxon>Bacteria</taxon>
        <taxon>Pseudomonadati</taxon>
        <taxon>Thermodesulfobacteriota</taxon>
        <taxon>Desulfobacteria</taxon>
        <taxon>Desulfobacterales</taxon>
        <taxon>Desulfosarcinaceae</taxon>
        <taxon>Desulfatitalea</taxon>
    </lineage>
</organism>
<dbReference type="GO" id="GO:0005886">
    <property type="term" value="C:plasma membrane"/>
    <property type="evidence" value="ECO:0007669"/>
    <property type="project" value="UniProtKB-SubCell"/>
</dbReference>
<keyword evidence="4" id="KW-0812">Transmembrane</keyword>
<keyword evidence="11" id="KW-0413">Isomerase</keyword>
<dbReference type="InterPro" id="IPR023058">
    <property type="entry name" value="PPIase_PpiC_CS"/>
</dbReference>
<dbReference type="Pfam" id="PF13624">
    <property type="entry name" value="SurA_N_3"/>
    <property type="match status" value="1"/>
</dbReference>
<evidence type="ECO:0000313" key="13">
    <source>
        <dbReference type="EMBL" id="MCJ8501088.1"/>
    </source>
</evidence>
<comment type="subcellular location">
    <subcellularLocation>
        <location evidence="1">Cell inner membrane</location>
        <topology evidence="1">Single-pass type II membrane protein</topology>
        <orientation evidence="1">Periplasmic side</orientation>
    </subcellularLocation>
</comment>
<dbReference type="Gene3D" id="1.10.4030.10">
    <property type="entry name" value="Porin chaperone SurA, peptide-binding domain"/>
    <property type="match status" value="1"/>
</dbReference>
<evidence type="ECO:0000256" key="10">
    <source>
        <dbReference type="ARBA" id="ARBA00042775"/>
    </source>
</evidence>
<dbReference type="SUPFAM" id="SSF109998">
    <property type="entry name" value="Triger factor/SurA peptide-binding domain-like"/>
    <property type="match status" value="1"/>
</dbReference>
<dbReference type="InterPro" id="IPR000297">
    <property type="entry name" value="PPIase_PpiC"/>
</dbReference>
<comment type="similarity">
    <text evidence="8">Belongs to the PpiD chaperone family.</text>
</comment>
<dbReference type="Pfam" id="PF13145">
    <property type="entry name" value="Rotamase_2"/>
    <property type="match status" value="1"/>
</dbReference>
<dbReference type="AlphaFoldDB" id="A0AA41UQ59"/>
<evidence type="ECO:0000256" key="6">
    <source>
        <dbReference type="ARBA" id="ARBA00023136"/>
    </source>
</evidence>
<dbReference type="Proteomes" id="UP001165427">
    <property type="component" value="Unassembled WGS sequence"/>
</dbReference>
<comment type="caution">
    <text evidence="13">The sequence shown here is derived from an EMBL/GenBank/DDBJ whole genome shotgun (WGS) entry which is preliminary data.</text>
</comment>
<evidence type="ECO:0000313" key="14">
    <source>
        <dbReference type="Proteomes" id="UP001165427"/>
    </source>
</evidence>
<dbReference type="RefSeq" id="WP_246907296.1">
    <property type="nucleotide sequence ID" value="NZ_JALJRB010000010.1"/>
</dbReference>
<dbReference type="EMBL" id="JALJRB010000010">
    <property type="protein sequence ID" value="MCJ8501088.1"/>
    <property type="molecule type" value="Genomic_DNA"/>
</dbReference>
<dbReference type="GO" id="GO:0003755">
    <property type="term" value="F:peptidyl-prolyl cis-trans isomerase activity"/>
    <property type="evidence" value="ECO:0007669"/>
    <property type="project" value="UniProtKB-KW"/>
</dbReference>
<dbReference type="PROSITE" id="PS01096">
    <property type="entry name" value="PPIC_PPIASE_1"/>
    <property type="match status" value="1"/>
</dbReference>
<evidence type="ECO:0000259" key="12">
    <source>
        <dbReference type="PROSITE" id="PS50198"/>
    </source>
</evidence>
<dbReference type="PANTHER" id="PTHR47529">
    <property type="entry name" value="PEPTIDYL-PROLYL CIS-TRANS ISOMERASE D"/>
    <property type="match status" value="1"/>
</dbReference>
<dbReference type="InterPro" id="IPR052029">
    <property type="entry name" value="PpiD_chaperone"/>
</dbReference>
<evidence type="ECO:0000256" key="11">
    <source>
        <dbReference type="PROSITE-ProRule" id="PRU00278"/>
    </source>
</evidence>
<sequence>MLSIMRRQARSWMIKIILFAIVVVFAFWGVGGFDTAQENPVAVVNGEPISYAAYRENFNRLREQYRRAYGAQMDEQTLQSLRLNQQALDQLIDRAVMLQEARRLNIQIPDNQLDQAILAIPAFQGEHGFDEERAGFILAQNRMTTSDFRTIYREDLMIDKLRRLVLEGVTVSEAEAREWFDWYHAEANLEALLFSYERHPDVKPTEEEIAAYFEENPEQYRTDPKVKAVYVHLDPAGFRDQVSIAEDRIAQYYQENAAEFRVEKTVEARHILLRLEEDADAQTVGEQEEKARMVYGLATQEGQSFEALAREYSEGPSRDQGGYLGAFKREEMVKPFADRAFAMSPGEVSEPVRTRFGWHIIKVEKVNEAEHQSIEDAAATIRERLVAQEARSLARAKAEEIYDNTFDGDDLTAAAQSRQLTYGVTDFFTTRDRAFEGVANGRPLVEAAFDLDVMGISEPIEVEEGYFLLQVTETIAATVPPLETVREKVEADVTRQLRNAHAKAVAEAALAALQEGKPLSEVAAEHELETIETGFFKRGGTIPEIGYQPDILQAAFALRPEQPLPESVFEGTEGWYVVRLKDRKRPDDTQFVTEKENLLEQLPERKKENVFQQWLADLRSRGRIEIETQLIQ</sequence>
<keyword evidence="6" id="KW-0472">Membrane</keyword>
<dbReference type="Pfam" id="PF00639">
    <property type="entry name" value="Rotamase"/>
    <property type="match status" value="1"/>
</dbReference>
<evidence type="ECO:0000256" key="2">
    <source>
        <dbReference type="ARBA" id="ARBA00022475"/>
    </source>
</evidence>
<evidence type="ECO:0000256" key="7">
    <source>
        <dbReference type="ARBA" id="ARBA00023186"/>
    </source>
</evidence>
<evidence type="ECO:0000256" key="3">
    <source>
        <dbReference type="ARBA" id="ARBA00022519"/>
    </source>
</evidence>
<protein>
    <recommendedName>
        <fullName evidence="9">Periplasmic chaperone PpiD</fullName>
    </recommendedName>
    <alternativeName>
        <fullName evidence="10">Periplasmic folding chaperone</fullName>
    </alternativeName>
</protein>